<feature type="domain" description="3-hydroxyisobutyrate dehydrogenase-like NAD-binding" evidence="5">
    <location>
        <begin position="168"/>
        <end position="280"/>
    </location>
</feature>
<evidence type="ECO:0000256" key="3">
    <source>
        <dbReference type="ARBA" id="ARBA00023027"/>
    </source>
</evidence>
<organism evidence="6 7">
    <name type="scientific">Pseudomonas benzenivorans</name>
    <dbReference type="NCBI Taxonomy" id="556533"/>
    <lineage>
        <taxon>Bacteria</taxon>
        <taxon>Pseudomonadati</taxon>
        <taxon>Pseudomonadota</taxon>
        <taxon>Gammaproteobacteria</taxon>
        <taxon>Pseudomonadales</taxon>
        <taxon>Pseudomonadaceae</taxon>
        <taxon>Pseudomonas</taxon>
    </lineage>
</organism>
<dbReference type="InterPro" id="IPR006115">
    <property type="entry name" value="6PGDH_NADP-bd"/>
</dbReference>
<sequence length="305" mass="32227">MTTINVGFIGLGLMGHAMASNIQNKGFSLGVMAHRNRQPVEDLVSKGAREYANAAELTQAVEVVLLCLPGTAEVSRALAGGQGVLAGLRPGQIVVDCSTGDPNCTAHVAAQVAARGGHYLDAPVNRTPKDAQAGRLNVLAGGDSAVLDKVRPLLACFSETIHHLGSVGSGHKAKVIHNFIAQGNATILAEAFCTAAKNGIDLAAFAEICTMSGGYSRTFERIIPYVLRGDDSGQQFALANCEKDMRYYTDLTKSTPTTGIVADAVYQTFMLAKALGHGDKYVPRLFDVLGEINGVRVRVEQEEQA</sequence>
<feature type="domain" description="6-phosphogluconate dehydrogenase NADP-binding" evidence="4">
    <location>
        <begin position="5"/>
        <end position="165"/>
    </location>
</feature>
<evidence type="ECO:0000259" key="5">
    <source>
        <dbReference type="Pfam" id="PF14833"/>
    </source>
</evidence>
<protein>
    <submittedName>
        <fullName evidence="6">NAD(P)-dependent oxidoreductase</fullName>
    </submittedName>
</protein>
<evidence type="ECO:0000256" key="1">
    <source>
        <dbReference type="ARBA" id="ARBA00009080"/>
    </source>
</evidence>
<keyword evidence="7" id="KW-1185">Reference proteome</keyword>
<evidence type="ECO:0000313" key="7">
    <source>
        <dbReference type="Proteomes" id="UP001059672"/>
    </source>
</evidence>
<dbReference type="SUPFAM" id="SSF51735">
    <property type="entry name" value="NAD(P)-binding Rossmann-fold domains"/>
    <property type="match status" value="1"/>
</dbReference>
<dbReference type="PIRSF" id="PIRSF000103">
    <property type="entry name" value="HIBADH"/>
    <property type="match status" value="1"/>
</dbReference>
<evidence type="ECO:0000313" key="6">
    <source>
        <dbReference type="EMBL" id="UTW08165.1"/>
    </source>
</evidence>
<evidence type="ECO:0000259" key="4">
    <source>
        <dbReference type="Pfam" id="PF03446"/>
    </source>
</evidence>
<keyword evidence="2" id="KW-0560">Oxidoreductase</keyword>
<dbReference type="SUPFAM" id="SSF48179">
    <property type="entry name" value="6-phosphogluconate dehydrogenase C-terminal domain-like"/>
    <property type="match status" value="1"/>
</dbReference>
<dbReference type="Gene3D" id="1.10.1040.10">
    <property type="entry name" value="N-(1-d-carboxylethyl)-l-norvaline Dehydrogenase, domain 2"/>
    <property type="match status" value="1"/>
</dbReference>
<dbReference type="InterPro" id="IPR013328">
    <property type="entry name" value="6PGD_dom2"/>
</dbReference>
<dbReference type="InterPro" id="IPR029154">
    <property type="entry name" value="HIBADH-like_NADP-bd"/>
</dbReference>
<accession>A0ABY5HA45</accession>
<dbReference type="InterPro" id="IPR002204">
    <property type="entry name" value="3-OH-isobutyrate_DH-rel_CS"/>
</dbReference>
<dbReference type="PANTHER" id="PTHR43060:SF15">
    <property type="entry name" value="3-HYDROXYISOBUTYRATE DEHYDROGENASE-LIKE 1, MITOCHONDRIAL-RELATED"/>
    <property type="match status" value="1"/>
</dbReference>
<dbReference type="Gene3D" id="3.40.50.720">
    <property type="entry name" value="NAD(P)-binding Rossmann-like Domain"/>
    <property type="match status" value="1"/>
</dbReference>
<dbReference type="RefSeq" id="WP_255838774.1">
    <property type="nucleotide sequence ID" value="NZ_CP073346.1"/>
</dbReference>
<dbReference type="InterPro" id="IPR036291">
    <property type="entry name" value="NAD(P)-bd_dom_sf"/>
</dbReference>
<dbReference type="PANTHER" id="PTHR43060">
    <property type="entry name" value="3-HYDROXYISOBUTYRATE DEHYDROGENASE-LIKE 1, MITOCHONDRIAL-RELATED"/>
    <property type="match status" value="1"/>
</dbReference>
<reference evidence="6" key="1">
    <citation type="submission" date="2021-04" db="EMBL/GenBank/DDBJ databases">
        <title>Oceanospirillales bacteria with DddD are important DMSP degraders in coastal seawater.</title>
        <authorList>
            <person name="Liu J."/>
        </authorList>
    </citation>
    <scope>NUCLEOTIDE SEQUENCE</scope>
    <source>
        <strain evidence="6">D13-4</strain>
    </source>
</reference>
<dbReference type="Pfam" id="PF03446">
    <property type="entry name" value="NAD_binding_2"/>
    <property type="match status" value="1"/>
</dbReference>
<dbReference type="PROSITE" id="PS00895">
    <property type="entry name" value="3_HYDROXYISOBUT_DH"/>
    <property type="match status" value="1"/>
</dbReference>
<comment type="similarity">
    <text evidence="1">Belongs to the HIBADH-related family.</text>
</comment>
<name>A0ABY5HA45_9PSED</name>
<gene>
    <name evidence="6" type="ORF">KDW96_02205</name>
</gene>
<dbReference type="Pfam" id="PF14833">
    <property type="entry name" value="NAD_binding_11"/>
    <property type="match status" value="1"/>
</dbReference>
<dbReference type="Proteomes" id="UP001059672">
    <property type="component" value="Chromosome"/>
</dbReference>
<dbReference type="InterPro" id="IPR015815">
    <property type="entry name" value="HIBADH-related"/>
</dbReference>
<evidence type="ECO:0000256" key="2">
    <source>
        <dbReference type="ARBA" id="ARBA00023002"/>
    </source>
</evidence>
<proteinExistence type="inferred from homology"/>
<dbReference type="InterPro" id="IPR008927">
    <property type="entry name" value="6-PGluconate_DH-like_C_sf"/>
</dbReference>
<keyword evidence="3" id="KW-0520">NAD</keyword>
<dbReference type="EMBL" id="CP073346">
    <property type="protein sequence ID" value="UTW08165.1"/>
    <property type="molecule type" value="Genomic_DNA"/>
</dbReference>